<keyword evidence="2" id="KW-0732">Signal</keyword>
<name>A0A1C6WHS9_PLACE</name>
<feature type="signal peptide" evidence="2">
    <location>
        <begin position="1"/>
        <end position="21"/>
    </location>
</feature>
<gene>
    <name evidence="3" type="ORF">PCHDS_000516900</name>
</gene>
<protein>
    <submittedName>
        <fullName evidence="3">Fam-d protein</fullName>
    </submittedName>
</protein>
<proteinExistence type="predicted"/>
<accession>A0A1C6WHS9</accession>
<feature type="chain" id="PRO_5008749830" evidence="2">
    <location>
        <begin position="22"/>
        <end position="258"/>
    </location>
</feature>
<evidence type="ECO:0000313" key="3">
    <source>
        <dbReference type="EMBL" id="SCL87545.1"/>
    </source>
</evidence>
<dbReference type="Pfam" id="PF11675">
    <property type="entry name" value="DUF3271"/>
    <property type="match status" value="1"/>
</dbReference>
<reference evidence="3" key="1">
    <citation type="submission" date="2016-08" db="EMBL/GenBank/DDBJ databases">
        <authorList>
            <consortium name="Pathogen Informatics"/>
        </authorList>
    </citation>
    <scope>NUCLEOTIDE SEQUENCE</scope>
    <source>
        <strain evidence="3">DS</strain>
    </source>
</reference>
<dbReference type="Proteomes" id="UP000507536">
    <property type="component" value="Unassembled WGS sequence"/>
</dbReference>
<organism evidence="3">
    <name type="scientific">Plasmodium chabaudi adami</name>
    <dbReference type="NCBI Taxonomy" id="5826"/>
    <lineage>
        <taxon>Eukaryota</taxon>
        <taxon>Sar</taxon>
        <taxon>Alveolata</taxon>
        <taxon>Apicomplexa</taxon>
        <taxon>Aconoidasida</taxon>
        <taxon>Haemosporida</taxon>
        <taxon>Plasmodiidae</taxon>
        <taxon>Plasmodium</taxon>
        <taxon>Plasmodium (Vinckeia)</taxon>
    </lineage>
</organism>
<dbReference type="InterPro" id="IPR021689">
    <property type="entry name" value="DUF3271"/>
</dbReference>
<evidence type="ECO:0000256" key="1">
    <source>
        <dbReference type="SAM" id="MobiDB-lite"/>
    </source>
</evidence>
<evidence type="ECO:0000256" key="2">
    <source>
        <dbReference type="SAM" id="SignalP"/>
    </source>
</evidence>
<dbReference type="EMBL" id="FMIN01000234">
    <property type="protein sequence ID" value="SCL87545.1"/>
    <property type="molecule type" value="Genomic_DNA"/>
</dbReference>
<feature type="region of interest" description="Disordered" evidence="1">
    <location>
        <begin position="238"/>
        <end position="258"/>
    </location>
</feature>
<sequence>MKMMNIILSLFILVVSANVKGASFQSANNSSPKLVTRNPVTQPTATFTNGKQKYFPYLDTINDVFRDESENIKYAFESGDYRWVITDFDISIDNGSPYLKKKFSNKKIEGLLKGTTYFISYIKEKIKCLVTQHMKKYDFENNYDGSSKKLANDLKALIYDQFDNNFKNNLIKYEREPKDEKLKKKAKKFFKALVQNSDMKIKGYFVKITKDQKGIRLTQNVSRYFNVNININKGNATHDFLHPKSNVGKPVAKPLRKP</sequence>
<dbReference type="AlphaFoldDB" id="A0A1C6WHS9"/>